<reference evidence="2 3" key="1">
    <citation type="submission" date="2006-03" db="EMBL/GenBank/DDBJ databases">
        <authorList>
            <person name="Bartlett D.H."/>
            <person name="Valle G."/>
            <person name="Lauro F.M."/>
            <person name="Vezzi A."/>
            <person name="Simonato F."/>
            <person name="Eloe E."/>
            <person name="Vitulo N."/>
            <person name="Stratton T.K."/>
            <person name="D'angelo M."/>
            <person name="Ferriera S."/>
            <person name="Johnson J."/>
            <person name="Kravitz S."/>
            <person name="Beeson K."/>
            <person name="Sutton G."/>
            <person name="Rogers Y."/>
            <person name="Friedman R."/>
            <person name="Frazier M."/>
            <person name="Venter J.C."/>
        </authorList>
    </citation>
    <scope>NUCLEOTIDE SEQUENCE [LARGE SCALE GENOMIC DNA]</scope>
    <source>
        <strain evidence="2 3">3TCK</strain>
    </source>
</reference>
<feature type="transmembrane region" description="Helical" evidence="1">
    <location>
        <begin position="20"/>
        <end position="37"/>
    </location>
</feature>
<dbReference type="Pfam" id="PF07254">
    <property type="entry name" value="Cpta_toxin"/>
    <property type="match status" value="1"/>
</dbReference>
<keyword evidence="1" id="KW-0472">Membrane</keyword>
<dbReference type="OrthoDB" id="5824408at2"/>
<evidence type="ECO:0000313" key="2">
    <source>
        <dbReference type="EMBL" id="EAS43434.1"/>
    </source>
</evidence>
<keyword evidence="1" id="KW-0812">Transmembrane</keyword>
<protein>
    <submittedName>
        <fullName evidence="2">Hypothetical cell shape-determining protein</fullName>
    </submittedName>
</protein>
<dbReference type="Proteomes" id="UP000003789">
    <property type="component" value="Unassembled WGS sequence"/>
</dbReference>
<organism evidence="2 3">
    <name type="scientific">Photobacterium profundum 3TCK</name>
    <dbReference type="NCBI Taxonomy" id="314280"/>
    <lineage>
        <taxon>Bacteria</taxon>
        <taxon>Pseudomonadati</taxon>
        <taxon>Pseudomonadota</taxon>
        <taxon>Gammaproteobacteria</taxon>
        <taxon>Vibrionales</taxon>
        <taxon>Vibrionaceae</taxon>
        <taxon>Photobacterium</taxon>
    </lineage>
</organism>
<evidence type="ECO:0000256" key="1">
    <source>
        <dbReference type="SAM" id="Phobius"/>
    </source>
</evidence>
<accession>Q1Z4B5</accession>
<dbReference type="HOGENOM" id="CLU_1843260_0_0_6"/>
<dbReference type="EMBL" id="AAPH01000011">
    <property type="protein sequence ID" value="EAS43434.1"/>
    <property type="molecule type" value="Genomic_DNA"/>
</dbReference>
<evidence type="ECO:0000313" key="3">
    <source>
        <dbReference type="Proteomes" id="UP000003789"/>
    </source>
</evidence>
<dbReference type="RefSeq" id="WP_006232560.1">
    <property type="nucleotide sequence ID" value="NZ_CH724136.1"/>
</dbReference>
<dbReference type="AlphaFoldDB" id="Q1Z4B5"/>
<proteinExistence type="predicted"/>
<sequence length="139" mass="16293">MLLTITASFVNLRLHPSQKILAALSTLYLGVAIALFASLFMSWLPQIVVIFLLECLWIEWLERYQHYCHQQGNLSITVSGAVNWQQQKWQINKIKVVTRWFILFRMQHAQEVSWVCVSHDACKDEEYRALAMLCHMARL</sequence>
<keyword evidence="1" id="KW-1133">Transmembrane helix</keyword>
<comment type="caution">
    <text evidence="2">The sequence shown here is derived from an EMBL/GenBank/DDBJ whole genome shotgun (WGS) entry which is preliminary data.</text>
</comment>
<gene>
    <name evidence="2" type="ORF">P3TCK_24866</name>
</gene>
<dbReference type="InterPro" id="IPR009883">
    <property type="entry name" value="YgfX"/>
</dbReference>
<name>Q1Z4B5_9GAMM</name>